<protein>
    <submittedName>
        <fullName evidence="1">Uncharacterized protein</fullName>
    </submittedName>
</protein>
<name>A0A507DSS0_9FUNG</name>
<sequence length="80" mass="8581">MRVIPATVTVANATAMNALLLNLTIKPASDKCMATHASPLNRRTSSLKRTTTSLEGAVVNHCLLESPFYALMDAQDPLVL</sequence>
<dbReference type="EMBL" id="QEAN01000007">
    <property type="protein sequence ID" value="TPX54277.1"/>
    <property type="molecule type" value="Genomic_DNA"/>
</dbReference>
<evidence type="ECO:0000313" key="2">
    <source>
        <dbReference type="Proteomes" id="UP000317494"/>
    </source>
</evidence>
<comment type="caution">
    <text evidence="1">The sequence shown here is derived from an EMBL/GenBank/DDBJ whole genome shotgun (WGS) entry which is preliminary data.</text>
</comment>
<keyword evidence="2" id="KW-1185">Reference proteome</keyword>
<dbReference type="VEuPathDB" id="FungiDB:SeMB42_g00346"/>
<organism evidence="1 2">
    <name type="scientific">Synchytrium endobioticum</name>
    <dbReference type="NCBI Taxonomy" id="286115"/>
    <lineage>
        <taxon>Eukaryota</taxon>
        <taxon>Fungi</taxon>
        <taxon>Fungi incertae sedis</taxon>
        <taxon>Chytridiomycota</taxon>
        <taxon>Chytridiomycota incertae sedis</taxon>
        <taxon>Chytridiomycetes</taxon>
        <taxon>Synchytriales</taxon>
        <taxon>Synchytriaceae</taxon>
        <taxon>Synchytrium</taxon>
    </lineage>
</organism>
<gene>
    <name evidence="1" type="ORF">SeMB42_g00346</name>
</gene>
<dbReference type="Proteomes" id="UP000317494">
    <property type="component" value="Unassembled WGS sequence"/>
</dbReference>
<accession>A0A507DSS0</accession>
<evidence type="ECO:0000313" key="1">
    <source>
        <dbReference type="EMBL" id="TPX54277.1"/>
    </source>
</evidence>
<proteinExistence type="predicted"/>
<reference evidence="1 2" key="1">
    <citation type="journal article" date="2019" name="Sci. Rep.">
        <title>Comparative genomics of chytrid fungi reveal insights into the obligate biotrophic and pathogenic lifestyle of Synchytrium endobioticum.</title>
        <authorList>
            <person name="van de Vossenberg B.T.L.H."/>
            <person name="Warris S."/>
            <person name="Nguyen H.D.T."/>
            <person name="van Gent-Pelzer M.P.E."/>
            <person name="Joly D.L."/>
            <person name="van de Geest H.C."/>
            <person name="Bonants P.J.M."/>
            <person name="Smith D.S."/>
            <person name="Levesque C.A."/>
            <person name="van der Lee T.A.J."/>
        </authorList>
    </citation>
    <scope>NUCLEOTIDE SEQUENCE [LARGE SCALE GENOMIC DNA]</scope>
    <source>
        <strain evidence="1 2">MB42</strain>
    </source>
</reference>
<dbReference type="AlphaFoldDB" id="A0A507DSS0"/>